<comment type="caution">
    <text evidence="6">The sequence shown here is derived from an EMBL/GenBank/DDBJ whole genome shotgun (WGS) entry which is preliminary data.</text>
</comment>
<dbReference type="GO" id="GO:0051537">
    <property type="term" value="F:2 iron, 2 sulfur cluster binding"/>
    <property type="evidence" value="ECO:0007669"/>
    <property type="project" value="UniProtKB-KW"/>
</dbReference>
<organism evidence="6 7">
    <name type="scientific">Marinilabilia rubra</name>
    <dbReference type="NCBI Taxonomy" id="2162893"/>
    <lineage>
        <taxon>Bacteria</taxon>
        <taxon>Pseudomonadati</taxon>
        <taxon>Bacteroidota</taxon>
        <taxon>Bacteroidia</taxon>
        <taxon>Marinilabiliales</taxon>
        <taxon>Marinilabiliaceae</taxon>
        <taxon>Marinilabilia</taxon>
    </lineage>
</organism>
<accession>A0A2U2BD59</accession>
<sequence length="147" mass="16394">MKRFVHPFAFILIIFALESCGDAVRDEFPKSRFIGYFNLNYPEYSKSVFTATRDMDGRRVGVNGLVIYNAGATYYAFDLMCPYEKEISCSVTVDIEEDPSIAECECCGSKFLIASPNGELIEGPARQSLHSYQTGVTQDNILVVSSN</sequence>
<proteinExistence type="predicted"/>
<feature type="domain" description="Rieske" evidence="5">
    <location>
        <begin position="65"/>
        <end position="143"/>
    </location>
</feature>
<name>A0A2U2BD59_9BACT</name>
<dbReference type="Gene3D" id="2.102.10.10">
    <property type="entry name" value="Rieske [2Fe-2S] iron-sulphur domain"/>
    <property type="match status" value="1"/>
</dbReference>
<reference evidence="6 7" key="1">
    <citation type="submission" date="2018-05" db="EMBL/GenBank/DDBJ databases">
        <title>Marinilabilia rubrum sp. nov., isolated from saltern sediment.</title>
        <authorList>
            <person name="Zhang R."/>
        </authorList>
    </citation>
    <scope>NUCLEOTIDE SEQUENCE [LARGE SCALE GENOMIC DNA]</scope>
    <source>
        <strain evidence="6 7">WTE16</strain>
    </source>
</reference>
<dbReference type="InterPro" id="IPR017941">
    <property type="entry name" value="Rieske_2Fe-2S"/>
</dbReference>
<dbReference type="InterPro" id="IPR036922">
    <property type="entry name" value="Rieske_2Fe-2S_sf"/>
</dbReference>
<dbReference type="EMBL" id="QEWP01000001">
    <property type="protein sequence ID" value="PWE00973.1"/>
    <property type="molecule type" value="Genomic_DNA"/>
</dbReference>
<evidence type="ECO:0000259" key="5">
    <source>
        <dbReference type="PROSITE" id="PS51296"/>
    </source>
</evidence>
<keyword evidence="2" id="KW-0479">Metal-binding</keyword>
<evidence type="ECO:0000256" key="2">
    <source>
        <dbReference type="ARBA" id="ARBA00022723"/>
    </source>
</evidence>
<dbReference type="OrthoDB" id="1121472at2"/>
<evidence type="ECO:0000313" key="7">
    <source>
        <dbReference type="Proteomes" id="UP000244956"/>
    </source>
</evidence>
<dbReference type="GO" id="GO:0046872">
    <property type="term" value="F:metal ion binding"/>
    <property type="evidence" value="ECO:0007669"/>
    <property type="project" value="UniProtKB-KW"/>
</dbReference>
<keyword evidence="4" id="KW-0411">Iron-sulfur</keyword>
<gene>
    <name evidence="6" type="ORF">DDZ16_00340</name>
</gene>
<protein>
    <recommendedName>
        <fullName evidence="5">Rieske domain-containing protein</fullName>
    </recommendedName>
</protein>
<evidence type="ECO:0000256" key="3">
    <source>
        <dbReference type="ARBA" id="ARBA00023004"/>
    </source>
</evidence>
<dbReference type="RefSeq" id="WP_109262428.1">
    <property type="nucleotide sequence ID" value="NZ_QEWP01000001.1"/>
</dbReference>
<keyword evidence="1" id="KW-0001">2Fe-2S</keyword>
<evidence type="ECO:0000256" key="4">
    <source>
        <dbReference type="ARBA" id="ARBA00023014"/>
    </source>
</evidence>
<keyword evidence="3" id="KW-0408">Iron</keyword>
<keyword evidence="7" id="KW-1185">Reference proteome</keyword>
<evidence type="ECO:0000256" key="1">
    <source>
        <dbReference type="ARBA" id="ARBA00022714"/>
    </source>
</evidence>
<dbReference type="PROSITE" id="PS51296">
    <property type="entry name" value="RIESKE"/>
    <property type="match status" value="1"/>
</dbReference>
<dbReference type="Proteomes" id="UP000244956">
    <property type="component" value="Unassembled WGS sequence"/>
</dbReference>
<evidence type="ECO:0000313" key="6">
    <source>
        <dbReference type="EMBL" id="PWE00973.1"/>
    </source>
</evidence>
<dbReference type="AlphaFoldDB" id="A0A2U2BD59"/>
<dbReference type="SUPFAM" id="SSF50022">
    <property type="entry name" value="ISP domain"/>
    <property type="match status" value="1"/>
</dbReference>